<reference evidence="1 2" key="1">
    <citation type="submission" date="2019-07" db="EMBL/GenBank/DDBJ databases">
        <authorList>
            <person name="Duangmal K."/>
            <person name="Teo W.F.A."/>
        </authorList>
    </citation>
    <scope>NUCLEOTIDE SEQUENCE [LARGE SCALE GENOMIC DNA]</scope>
    <source>
        <strain evidence="1 2">TBRC 6029</strain>
    </source>
</reference>
<protein>
    <submittedName>
        <fullName evidence="1">Type I-E CRISPR-associated protein Cse2/CasB</fullName>
    </submittedName>
</protein>
<name>A0A557ZPD3_9PSEU</name>
<evidence type="ECO:0000313" key="1">
    <source>
        <dbReference type="EMBL" id="TVT13860.1"/>
    </source>
</evidence>
<evidence type="ECO:0000313" key="2">
    <source>
        <dbReference type="Proteomes" id="UP000320011"/>
    </source>
</evidence>
<dbReference type="EMBL" id="VJWX01000864">
    <property type="protein sequence ID" value="TVT13860.1"/>
    <property type="molecule type" value="Genomic_DNA"/>
</dbReference>
<dbReference type="Proteomes" id="UP000320011">
    <property type="component" value="Unassembled WGS sequence"/>
</dbReference>
<dbReference type="RefSeq" id="WP_144593557.1">
    <property type="nucleotide sequence ID" value="NZ_VJWX01000864.1"/>
</dbReference>
<keyword evidence="2" id="KW-1185">Reference proteome</keyword>
<organism evidence="1 2">
    <name type="scientific">Amycolatopsis rhizosphaerae</name>
    <dbReference type="NCBI Taxonomy" id="2053003"/>
    <lineage>
        <taxon>Bacteria</taxon>
        <taxon>Bacillati</taxon>
        <taxon>Actinomycetota</taxon>
        <taxon>Actinomycetes</taxon>
        <taxon>Pseudonocardiales</taxon>
        <taxon>Pseudonocardiaceae</taxon>
        <taxon>Amycolatopsis</taxon>
    </lineage>
</organism>
<dbReference type="Pfam" id="PF09485">
    <property type="entry name" value="CRISPR_Cse2"/>
    <property type="match status" value="1"/>
</dbReference>
<proteinExistence type="predicted"/>
<dbReference type="Gene3D" id="1.10.520.40">
    <property type="entry name" value="CRISPR-associated protein Cse2"/>
    <property type="match status" value="1"/>
</dbReference>
<gene>
    <name evidence="1" type="primary">casB</name>
    <name evidence="1" type="ORF">FNH05_37510</name>
</gene>
<sequence length="108" mass="12570">RRQEWGSLGLPMRELAETRGASVDPRFRQLLAADRNSLPYYLRQAVRLLHTANAIIDYDRLLDDLVTVLGRRSSDEDGRRVRLEWAREYHYRPTEKRPTSTAADTSLT</sequence>
<comment type="caution">
    <text evidence="1">The sequence shown here is derived from an EMBL/GenBank/DDBJ whole genome shotgun (WGS) entry which is preliminary data.</text>
</comment>
<feature type="non-terminal residue" evidence="1">
    <location>
        <position position="1"/>
    </location>
</feature>
<dbReference type="AlphaFoldDB" id="A0A557ZPD3"/>
<dbReference type="InterPro" id="IPR038287">
    <property type="entry name" value="Cse2_sf"/>
</dbReference>
<dbReference type="OrthoDB" id="4808431at2"/>
<reference evidence="1 2" key="2">
    <citation type="submission" date="2019-08" db="EMBL/GenBank/DDBJ databases">
        <title>Amycolatopsis acidicola sp. nov., isolated from peat swamp forest soil.</title>
        <authorList>
            <person name="Srisuk N."/>
        </authorList>
    </citation>
    <scope>NUCLEOTIDE SEQUENCE [LARGE SCALE GENOMIC DNA]</scope>
    <source>
        <strain evidence="1 2">TBRC 6029</strain>
    </source>
</reference>
<accession>A0A557ZPD3</accession>
<dbReference type="InterPro" id="IPR013382">
    <property type="entry name" value="CRISPR-assoc_prot_Cse2"/>
</dbReference>
<dbReference type="NCBIfam" id="TIGR02548">
    <property type="entry name" value="casB_cse2"/>
    <property type="match status" value="1"/>
</dbReference>